<dbReference type="EMBL" id="BARU01037932">
    <property type="protein sequence ID" value="GAH79039.1"/>
    <property type="molecule type" value="Genomic_DNA"/>
</dbReference>
<reference evidence="4" key="1">
    <citation type="journal article" date="2014" name="Front. Microbiol.">
        <title>High frequency of phylogenetically diverse reductive dehalogenase-homologous genes in deep subseafloor sedimentary metagenomes.</title>
        <authorList>
            <person name="Kawai M."/>
            <person name="Futagami T."/>
            <person name="Toyoda A."/>
            <person name="Takaki Y."/>
            <person name="Nishi S."/>
            <person name="Hori S."/>
            <person name="Arai W."/>
            <person name="Tsubouchi T."/>
            <person name="Morono Y."/>
            <person name="Uchiyama I."/>
            <person name="Ito T."/>
            <person name="Fujiyama A."/>
            <person name="Inagaki F."/>
            <person name="Takami H."/>
        </authorList>
    </citation>
    <scope>NUCLEOTIDE SEQUENCE</scope>
    <source>
        <strain evidence="4">Expedition CK06-06</strain>
    </source>
</reference>
<comment type="similarity">
    <text evidence="1">Belongs to the trimethylamine methyltransferase family.</text>
</comment>
<evidence type="ECO:0008006" key="5">
    <source>
        <dbReference type="Google" id="ProtNLM"/>
    </source>
</evidence>
<dbReference type="Gene3D" id="3.20.20.480">
    <property type="entry name" value="Trimethylamine methyltransferase-like"/>
    <property type="match status" value="1"/>
</dbReference>
<sequence>LIGALSGTNTIWIQGALYGELAFHPVQAIIDDDVVGMIGRFIEGINVNDETLAIDLINEVGPIPGHYLNKAHTRKWWKKEQFVPKVADKLSYPEWLKTGKKDCLTLAKGRYEEMLATHKVKPPLTPGQEEDIERILKEAREYYKKKGLISDREWAAYKKDLESPNYPYA</sequence>
<comment type="caution">
    <text evidence="4">The sequence shown here is derived from an EMBL/GenBank/DDBJ whole genome shotgun (WGS) entry which is preliminary data.</text>
</comment>
<dbReference type="GO" id="GO:0008168">
    <property type="term" value="F:methyltransferase activity"/>
    <property type="evidence" value="ECO:0007669"/>
    <property type="project" value="UniProtKB-KW"/>
</dbReference>
<evidence type="ECO:0000313" key="4">
    <source>
        <dbReference type="EMBL" id="GAH79039.1"/>
    </source>
</evidence>
<feature type="non-terminal residue" evidence="4">
    <location>
        <position position="1"/>
    </location>
</feature>
<protein>
    <recommendedName>
        <fullName evidence="5">Trimethylamine methyltransferase</fullName>
    </recommendedName>
</protein>
<name>X1JLA4_9ZZZZ</name>
<organism evidence="4">
    <name type="scientific">marine sediment metagenome</name>
    <dbReference type="NCBI Taxonomy" id="412755"/>
    <lineage>
        <taxon>unclassified sequences</taxon>
        <taxon>metagenomes</taxon>
        <taxon>ecological metagenomes</taxon>
    </lineage>
</organism>
<keyword evidence="3" id="KW-0808">Transferase</keyword>
<dbReference type="InterPro" id="IPR010426">
    <property type="entry name" value="MTTB_MeTrfase"/>
</dbReference>
<gene>
    <name evidence="4" type="ORF">S03H2_59021</name>
</gene>
<dbReference type="GO" id="GO:0032259">
    <property type="term" value="P:methylation"/>
    <property type="evidence" value="ECO:0007669"/>
    <property type="project" value="UniProtKB-KW"/>
</dbReference>
<evidence type="ECO:0000256" key="3">
    <source>
        <dbReference type="ARBA" id="ARBA00022679"/>
    </source>
</evidence>
<dbReference type="Pfam" id="PF06253">
    <property type="entry name" value="MTTB"/>
    <property type="match status" value="1"/>
</dbReference>
<keyword evidence="2" id="KW-0489">Methyltransferase</keyword>
<evidence type="ECO:0000256" key="2">
    <source>
        <dbReference type="ARBA" id="ARBA00022603"/>
    </source>
</evidence>
<dbReference type="GO" id="GO:0015948">
    <property type="term" value="P:methanogenesis"/>
    <property type="evidence" value="ECO:0007669"/>
    <property type="project" value="InterPro"/>
</dbReference>
<dbReference type="AlphaFoldDB" id="X1JLA4"/>
<accession>X1JLA4</accession>
<dbReference type="InterPro" id="IPR038601">
    <property type="entry name" value="MttB-like_sf"/>
</dbReference>
<proteinExistence type="inferred from homology"/>
<evidence type="ECO:0000256" key="1">
    <source>
        <dbReference type="ARBA" id="ARBA00007137"/>
    </source>
</evidence>